<dbReference type="GO" id="GO:0003677">
    <property type="term" value="F:DNA binding"/>
    <property type="evidence" value="ECO:0007669"/>
    <property type="project" value="InterPro"/>
</dbReference>
<dbReference type="AlphaFoldDB" id="A0A0S4FLX1"/>
<sequence length="379" mass="43879">MVTLKNTIMKVEDDLKFRQFADQRSLKPSTIKKYVTDFGIYTKVTGLTLTELITEAREEQKKIEYEDERKVTKYLLDYKQHLKEIGRGDYSIKNAIISVKGFYNHFKIQTPKMNISAVPSTYYLNVDELPKHKDIKLIFKHCDIRFKALVSHLASSGMSISDTLDLKVYDLFKAVNYHGNDVNSLNDLYQLHENDKSLIPVWKSKRTKNQNPYVTFTTPEAFGCLIDYLKFSTPNTEDSYLFRRYDVDGKLGYSTVAKKFATLNEKSKMDDKKVGSSRFITAKAMRTFFAITLEQCKVPDQHIRRMMGHTQRGIRQSYQKLDISLLLEFYLTAIDALTFSKKVQVIDHTAEIVKKQDAKIENLEAMVSALMEDKLKGNK</sequence>
<dbReference type="SUPFAM" id="SSF56349">
    <property type="entry name" value="DNA breaking-rejoining enzymes"/>
    <property type="match status" value="1"/>
</dbReference>
<feature type="domain" description="Tyr recombinase" evidence="2">
    <location>
        <begin position="124"/>
        <end position="331"/>
    </location>
</feature>
<dbReference type="EMBL" id="LN734822">
    <property type="protein sequence ID" value="CEL23992.1"/>
    <property type="molecule type" value="Genomic_DNA"/>
</dbReference>
<reference evidence="3" key="1">
    <citation type="submission" date="2014-09" db="EMBL/GenBank/DDBJ databases">
        <authorList>
            <person name="Wibberg D."/>
        </authorList>
    </citation>
    <scope>NUCLEOTIDE SEQUENCE [LARGE SCALE GENOMIC DNA]</scope>
    <source>
        <strain evidence="3">Mb9</strain>
    </source>
</reference>
<dbReference type="PATRIC" id="fig|2162.10.peg.354"/>
<dbReference type="GO" id="GO:0015074">
    <property type="term" value="P:DNA integration"/>
    <property type="evidence" value="ECO:0007669"/>
    <property type="project" value="InterPro"/>
</dbReference>
<evidence type="ECO:0000259" key="2">
    <source>
        <dbReference type="PROSITE" id="PS51898"/>
    </source>
</evidence>
<dbReference type="Gene3D" id="1.10.443.10">
    <property type="entry name" value="Intergrase catalytic core"/>
    <property type="match status" value="1"/>
</dbReference>
<evidence type="ECO:0000313" key="3">
    <source>
        <dbReference type="EMBL" id="CEL23992.1"/>
    </source>
</evidence>
<evidence type="ECO:0000313" key="4">
    <source>
        <dbReference type="Proteomes" id="UP000062768"/>
    </source>
</evidence>
<keyword evidence="4" id="KW-1185">Reference proteome</keyword>
<protein>
    <recommendedName>
        <fullName evidence="2">Tyr recombinase domain-containing protein</fullName>
    </recommendedName>
</protein>
<dbReference type="PROSITE" id="PS51898">
    <property type="entry name" value="TYR_RECOMBINASE"/>
    <property type="match status" value="1"/>
</dbReference>
<evidence type="ECO:0000256" key="1">
    <source>
        <dbReference type="ARBA" id="ARBA00023172"/>
    </source>
</evidence>
<dbReference type="InterPro" id="IPR002104">
    <property type="entry name" value="Integrase_catalytic"/>
</dbReference>
<dbReference type="InterPro" id="IPR013762">
    <property type="entry name" value="Integrase-like_cat_sf"/>
</dbReference>
<dbReference type="GO" id="GO:0006310">
    <property type="term" value="P:DNA recombination"/>
    <property type="evidence" value="ECO:0007669"/>
    <property type="project" value="UniProtKB-KW"/>
</dbReference>
<accession>A0A0S4FLX1</accession>
<keyword evidence="1" id="KW-0233">DNA recombination</keyword>
<organism evidence="3 4">
    <name type="scientific">Methanobacterium formicicum</name>
    <dbReference type="NCBI Taxonomy" id="2162"/>
    <lineage>
        <taxon>Archaea</taxon>
        <taxon>Methanobacteriati</taxon>
        <taxon>Methanobacteriota</taxon>
        <taxon>Methanomada group</taxon>
        <taxon>Methanobacteria</taxon>
        <taxon>Methanobacteriales</taxon>
        <taxon>Methanobacteriaceae</taxon>
        <taxon>Methanobacterium</taxon>
    </lineage>
</organism>
<dbReference type="Proteomes" id="UP000062768">
    <property type="component" value="Chromosome I"/>
</dbReference>
<gene>
    <name evidence="3" type="ORF">MB9_0344</name>
</gene>
<proteinExistence type="predicted"/>
<dbReference type="InterPro" id="IPR011010">
    <property type="entry name" value="DNA_brk_join_enz"/>
</dbReference>
<name>A0A0S4FLX1_METFO</name>